<dbReference type="PANTHER" id="PTHR34504">
    <property type="entry name" value="ANTITOXIN HICB"/>
    <property type="match status" value="1"/>
</dbReference>
<evidence type="ECO:0000313" key="2">
    <source>
        <dbReference type="EMBL" id="GCE03955.1"/>
    </source>
</evidence>
<dbReference type="Pfam" id="PF15919">
    <property type="entry name" value="HicB_lk_antitox"/>
    <property type="match status" value="1"/>
</dbReference>
<sequence length="68" mass="7740">MNPKHYSMLIQWDPRDNIYVVTIPELAGCRTHGDTYEEAIKNALEVIELWIEDAQKAGEPIPQPTFAA</sequence>
<dbReference type="Gene3D" id="3.30.160.250">
    <property type="match status" value="1"/>
</dbReference>
<dbReference type="Proteomes" id="UP000287224">
    <property type="component" value="Unassembled WGS sequence"/>
</dbReference>
<feature type="domain" description="HicB-like antitoxin of toxin-antitoxin system" evidence="1">
    <location>
        <begin position="6"/>
        <end position="65"/>
    </location>
</feature>
<name>A0A401ZAS7_9CHLR</name>
<dbReference type="EMBL" id="BIFQ01000001">
    <property type="protein sequence ID" value="GCE03955.1"/>
    <property type="molecule type" value="Genomic_DNA"/>
</dbReference>
<dbReference type="RefSeq" id="WP_126595160.1">
    <property type="nucleotide sequence ID" value="NZ_BIFQ01000001.1"/>
</dbReference>
<accession>A0A401ZAS7</accession>
<dbReference type="AlphaFoldDB" id="A0A401ZAS7"/>
<organism evidence="2 3">
    <name type="scientific">Dictyobacter aurantiacus</name>
    <dbReference type="NCBI Taxonomy" id="1936993"/>
    <lineage>
        <taxon>Bacteria</taxon>
        <taxon>Bacillati</taxon>
        <taxon>Chloroflexota</taxon>
        <taxon>Ktedonobacteria</taxon>
        <taxon>Ktedonobacterales</taxon>
        <taxon>Dictyobacteraceae</taxon>
        <taxon>Dictyobacter</taxon>
    </lineage>
</organism>
<dbReference type="PANTHER" id="PTHR34504:SF2">
    <property type="entry name" value="UPF0150 PROTEIN SSL0259"/>
    <property type="match status" value="1"/>
</dbReference>
<evidence type="ECO:0000313" key="3">
    <source>
        <dbReference type="Proteomes" id="UP000287224"/>
    </source>
</evidence>
<reference evidence="3" key="1">
    <citation type="submission" date="2018-12" db="EMBL/GenBank/DDBJ databases">
        <title>Tengunoibacter tsumagoiensis gen. nov., sp. nov., Dictyobacter kobayashii sp. nov., D. alpinus sp. nov., and D. joshuensis sp. nov. and description of Dictyobacteraceae fam. nov. within the order Ktedonobacterales isolated from Tengu-no-mugimeshi.</title>
        <authorList>
            <person name="Wang C.M."/>
            <person name="Zheng Y."/>
            <person name="Sakai Y."/>
            <person name="Toyoda A."/>
            <person name="Minakuchi Y."/>
            <person name="Abe K."/>
            <person name="Yokota A."/>
            <person name="Yabe S."/>
        </authorList>
    </citation>
    <scope>NUCLEOTIDE SEQUENCE [LARGE SCALE GENOMIC DNA]</scope>
    <source>
        <strain evidence="3">S-27</strain>
    </source>
</reference>
<dbReference type="InterPro" id="IPR031807">
    <property type="entry name" value="HicB-like"/>
</dbReference>
<comment type="caution">
    <text evidence="2">The sequence shown here is derived from an EMBL/GenBank/DDBJ whole genome shotgun (WGS) entry which is preliminary data.</text>
</comment>
<dbReference type="InterPro" id="IPR035069">
    <property type="entry name" value="TTHA1013/TTHA0281-like"/>
</dbReference>
<keyword evidence="3" id="KW-1185">Reference proteome</keyword>
<proteinExistence type="predicted"/>
<dbReference type="InterPro" id="IPR051404">
    <property type="entry name" value="TA_system_antitoxin"/>
</dbReference>
<protein>
    <recommendedName>
        <fullName evidence="1">HicB-like antitoxin of toxin-antitoxin system domain-containing protein</fullName>
    </recommendedName>
</protein>
<evidence type="ECO:0000259" key="1">
    <source>
        <dbReference type="Pfam" id="PF15919"/>
    </source>
</evidence>
<dbReference type="OrthoDB" id="5419659at2"/>
<gene>
    <name evidence="2" type="ORF">KDAU_12840</name>
</gene>
<dbReference type="SUPFAM" id="SSF143100">
    <property type="entry name" value="TTHA1013/TTHA0281-like"/>
    <property type="match status" value="1"/>
</dbReference>